<feature type="transmembrane region" description="Helical" evidence="10">
    <location>
        <begin position="158"/>
        <end position="177"/>
    </location>
</feature>
<evidence type="ECO:0000256" key="6">
    <source>
        <dbReference type="ARBA" id="ARBA00022989"/>
    </source>
</evidence>
<organism evidence="13 14">
    <name type="scientific">Thermothielavioides terrestris (strain ATCC 38088 / NRRL 8126)</name>
    <name type="common">Thielavia terrestris</name>
    <dbReference type="NCBI Taxonomy" id="578455"/>
    <lineage>
        <taxon>Eukaryota</taxon>
        <taxon>Fungi</taxon>
        <taxon>Dikarya</taxon>
        <taxon>Ascomycota</taxon>
        <taxon>Pezizomycotina</taxon>
        <taxon>Sordariomycetes</taxon>
        <taxon>Sordariomycetidae</taxon>
        <taxon>Sordariales</taxon>
        <taxon>Chaetomiaceae</taxon>
        <taxon>Thermothielavioides</taxon>
        <taxon>Thermothielavioides terrestris</taxon>
    </lineage>
</organism>
<feature type="transmembrane region" description="Helical" evidence="10">
    <location>
        <begin position="934"/>
        <end position="954"/>
    </location>
</feature>
<dbReference type="SUPFAM" id="SSF90123">
    <property type="entry name" value="ABC transporter transmembrane region"/>
    <property type="match status" value="2"/>
</dbReference>
<feature type="transmembrane region" description="Helical" evidence="10">
    <location>
        <begin position="130"/>
        <end position="152"/>
    </location>
</feature>
<dbReference type="OrthoDB" id="6500128at2759"/>
<evidence type="ECO:0000256" key="9">
    <source>
        <dbReference type="SAM" id="MobiDB-lite"/>
    </source>
</evidence>
<feature type="transmembrane region" description="Helical" evidence="10">
    <location>
        <begin position="311"/>
        <end position="336"/>
    </location>
</feature>
<dbReference type="PROSITE" id="PS50893">
    <property type="entry name" value="ABC_TRANSPORTER_2"/>
    <property type="match status" value="2"/>
</dbReference>
<proteinExistence type="predicted"/>
<accession>G2QVP3</accession>
<feature type="transmembrane region" description="Helical" evidence="10">
    <location>
        <begin position="97"/>
        <end position="118"/>
    </location>
</feature>
<feature type="transmembrane region" description="Helical" evidence="10">
    <location>
        <begin position="412"/>
        <end position="433"/>
    </location>
</feature>
<evidence type="ECO:0000256" key="2">
    <source>
        <dbReference type="ARBA" id="ARBA00022448"/>
    </source>
</evidence>
<evidence type="ECO:0000256" key="10">
    <source>
        <dbReference type="SAM" id="Phobius"/>
    </source>
</evidence>
<dbReference type="eggNOG" id="KOG0054">
    <property type="taxonomic scope" value="Eukaryota"/>
</dbReference>
<dbReference type="InterPro" id="IPR056227">
    <property type="entry name" value="TMD0_ABC"/>
</dbReference>
<comment type="function">
    <text evidence="8">ABC-type transporter; part of the gene cluster that mediates the biosynthesis of the phomopsins, a group of hexapeptide mycotoxins which infects lupins and causes lupinosis disease in livestock.</text>
</comment>
<feature type="transmembrane region" description="Helical" evidence="10">
    <location>
        <begin position="32"/>
        <end position="51"/>
    </location>
</feature>
<evidence type="ECO:0000259" key="12">
    <source>
        <dbReference type="PROSITE" id="PS50929"/>
    </source>
</evidence>
<dbReference type="Gene3D" id="3.40.50.300">
    <property type="entry name" value="P-loop containing nucleotide triphosphate hydrolases"/>
    <property type="match status" value="2"/>
</dbReference>
<feature type="domain" description="ABC transporter" evidence="11">
    <location>
        <begin position="1208"/>
        <end position="1506"/>
    </location>
</feature>
<feature type="transmembrane region" description="Helical" evidence="10">
    <location>
        <begin position="892"/>
        <end position="914"/>
    </location>
</feature>
<feature type="domain" description="ABC transporter" evidence="11">
    <location>
        <begin position="600"/>
        <end position="830"/>
    </location>
</feature>
<feature type="compositionally biased region" description="Low complexity" evidence="9">
    <location>
        <begin position="1272"/>
        <end position="1286"/>
    </location>
</feature>
<dbReference type="InterPro" id="IPR017871">
    <property type="entry name" value="ABC_transporter-like_CS"/>
</dbReference>
<keyword evidence="6 10" id="KW-1133">Transmembrane helix</keyword>
<feature type="domain" description="ABC transmembrane type-1" evidence="12">
    <location>
        <begin position="892"/>
        <end position="1171"/>
    </location>
</feature>
<keyword evidence="3 10" id="KW-0812">Transmembrane</keyword>
<dbReference type="InterPro" id="IPR036640">
    <property type="entry name" value="ABC1_TM_sf"/>
</dbReference>
<protein>
    <recommendedName>
        <fullName evidence="15">ABC transporter</fullName>
    </recommendedName>
</protein>
<dbReference type="PANTHER" id="PTHR24223">
    <property type="entry name" value="ATP-BINDING CASSETTE SUB-FAMILY C"/>
    <property type="match status" value="1"/>
</dbReference>
<dbReference type="InterPro" id="IPR011527">
    <property type="entry name" value="ABC1_TM_dom"/>
</dbReference>
<feature type="domain" description="ABC transmembrane type-1" evidence="12">
    <location>
        <begin position="280"/>
        <end position="549"/>
    </location>
</feature>
<dbReference type="CDD" id="cd18580">
    <property type="entry name" value="ABC_6TM_ABCC_D2"/>
    <property type="match status" value="1"/>
</dbReference>
<dbReference type="InterPro" id="IPR050173">
    <property type="entry name" value="ABC_transporter_C-like"/>
</dbReference>
<dbReference type="EMBL" id="CP003009">
    <property type="protein sequence ID" value="AEO63024.1"/>
    <property type="molecule type" value="Genomic_DNA"/>
</dbReference>
<dbReference type="GO" id="GO:0016887">
    <property type="term" value="F:ATP hydrolysis activity"/>
    <property type="evidence" value="ECO:0007669"/>
    <property type="project" value="InterPro"/>
</dbReference>
<feature type="transmembrane region" description="Helical" evidence="10">
    <location>
        <begin position="520"/>
        <end position="541"/>
    </location>
</feature>
<dbReference type="PROSITE" id="PS50929">
    <property type="entry name" value="ABC_TM1F"/>
    <property type="match status" value="2"/>
</dbReference>
<dbReference type="GO" id="GO:0005524">
    <property type="term" value="F:ATP binding"/>
    <property type="evidence" value="ECO:0007669"/>
    <property type="project" value="UniProtKB-KW"/>
</dbReference>
<evidence type="ECO:0000256" key="7">
    <source>
        <dbReference type="ARBA" id="ARBA00023136"/>
    </source>
</evidence>
<dbReference type="InterPro" id="IPR044746">
    <property type="entry name" value="ABCC_6TM_D1"/>
</dbReference>
<sequence length="1513" mass="165309">MLPHDGLFWVCRRRLVRPCRGDFDFTIKFEKIFFALIPAPIFIAFSLARIVHLARKRVIVGGAFLRAAKIATFGVLCAFQLALLVLSSTKSRRFATFFIPADALTLASGLCMIPLSYLEHSRSPRPSIFLNAYLFITVLLDIAQARTLWLASATADEATFSRIFTCGVAFKALAIVLESQSKSKWIVHWDVKDHSPEETSGLYGLGAYFWLNRLFLTGYQKVLDIDDLFPLDQCMASETLYSRLAHRIDVSRLLGKNHGLARALAKALAVPLLLPVGPRIAYGALQFCQPFLIQTLLEYLEQPVEESSANVGYGLIGATLLIYVGIATSAAFYWYFQERVMYMARGLLASVIYRKTTESKLSASDDSAALTLINADIERIIVGCLNIHEFWANTVEVALACWLLSRQIGPAFAAPLIVVGLCVVCSSVLARFAGPRQKQWMEKIQRRVGLTSSTIGQMKHLKISGLAEAVQDAIQSMRVDELKAGSRFRTVQCFAATVGYTPLFLSPVIAFAFVSRTLDVTVIFTSMSYINLLAAPLGFLFQMIPNLLASFTCLNRIQAFLEQDSRVDFRESPAPGNLRVGIDGENLRSHHPPSPASHKLQITGGSFGWDPDKLILKDINLSIPVSRLTMVVGPVASGKSTLCKVLLGELPVTHGQVLMAPSTSRKIGYCDQSPYLANATIKENIVGFAPFIQERYDEVIEATMLRPDLALLPLGDDTNIGSNGISLSGGQKQRVSIARALYLDTDFYLFDDILSGLDADTEAQVFLRVFSSAGLIRRRNATAVLCTHSIRYLPSADHIVALGSDGTIVEQGTFQELMANDKYVSSLGVEEGKASSSNGSLTPEVGSVKEQPRKQVPRPPAAASKPHEQSRMTGDWAVYSHYLARIATFSKVAFIVLGVSWGALANLGTIWLKFWSEDVASANPSHSNAFYNGLYALFQIGALLSFTLSALVCYRSMVTISGAQIHKETLMTVINAPLKFFTSTDTGVTVNLFSQDMTLLDGQLPQSVLNLALTAFECVGMAAVIATSSPYIIITFPVLVAIMYILQKFYLRTSRQIRLLDLEAKSPLYSHFIDTIRGIATFRAFGWIQEAIDQNYRLLDTSQRPAYLLAMIQRWLAFALRLVVAVLAVVLVTLAIKLRSTTAFTGASLVALMSFGDSLSLIITFYTLLETSIGAVSRLKSFRETVKPENREGEDLVPPKEWPLQGGIEINGVSASYSDGEENTNPTEHLALNGLQLSIAPGEKIAICGRSGSGKSSFILLLLRLLDPLAPQPQTTTTSSSSSSSSPARETDLGISIDGTPLHRLSRPALRQRVIALPQEPVFLPSGTSVRTNLDPQHAATATDCRAALEAVGLWDHVVAACGGLDAPLGADALSQGQKQLFSLARAVLRRRVRAREREREIERAAGGAEVAAAAACVEEYNDGGDGGILLLDEVSSSVDKDTDELMQRVIMREFAGYTIVMVSHRLGMVMGFDRVVVMEAGRIVETGRPGDLVETEGSRFRDLWMVGNGGRG</sequence>
<dbReference type="GeneID" id="11515742"/>
<dbReference type="SUPFAM" id="SSF52540">
    <property type="entry name" value="P-loop containing nucleoside triphosphate hydrolases"/>
    <property type="match status" value="2"/>
</dbReference>
<keyword evidence="5" id="KW-0067">ATP-binding</keyword>
<feature type="transmembrane region" description="Helical" evidence="10">
    <location>
        <begin position="1115"/>
        <end position="1136"/>
    </location>
</feature>
<keyword evidence="2" id="KW-0813">Transport</keyword>
<feature type="transmembrane region" description="Helical" evidence="10">
    <location>
        <begin position="1148"/>
        <end position="1169"/>
    </location>
</feature>
<keyword evidence="4" id="KW-0547">Nucleotide-binding</keyword>
<dbReference type="Gene3D" id="1.20.1560.10">
    <property type="entry name" value="ABC transporter type 1, transmembrane domain"/>
    <property type="match status" value="2"/>
</dbReference>
<reference evidence="13 14" key="1">
    <citation type="journal article" date="2011" name="Nat. Biotechnol.">
        <title>Comparative genomic analysis of the thermophilic biomass-degrading fungi Myceliophthora thermophila and Thielavia terrestris.</title>
        <authorList>
            <person name="Berka R.M."/>
            <person name="Grigoriev I.V."/>
            <person name="Otillar R."/>
            <person name="Salamov A."/>
            <person name="Grimwood J."/>
            <person name="Reid I."/>
            <person name="Ishmael N."/>
            <person name="John T."/>
            <person name="Darmond C."/>
            <person name="Moisan M.-C."/>
            <person name="Henrissat B."/>
            <person name="Coutinho P.M."/>
            <person name="Lombard V."/>
            <person name="Natvig D.O."/>
            <person name="Lindquist E."/>
            <person name="Schmutz J."/>
            <person name="Lucas S."/>
            <person name="Harris P."/>
            <person name="Powlowski J."/>
            <person name="Bellemare A."/>
            <person name="Taylor D."/>
            <person name="Butler G."/>
            <person name="de Vries R.P."/>
            <person name="Allijn I.E."/>
            <person name="van den Brink J."/>
            <person name="Ushinsky S."/>
            <person name="Storms R."/>
            <person name="Powell A.J."/>
            <person name="Paulsen I.T."/>
            <person name="Elbourne L.D.H."/>
            <person name="Baker S.E."/>
            <person name="Magnuson J."/>
            <person name="LaBoissiere S."/>
            <person name="Clutterbuck A.J."/>
            <person name="Martinez D."/>
            <person name="Wogulis M."/>
            <person name="de Leon A.L."/>
            <person name="Rey M.W."/>
            <person name="Tsang A."/>
        </authorList>
    </citation>
    <scope>NUCLEOTIDE SEQUENCE [LARGE SCALE GENOMIC DNA]</scope>
    <source>
        <strain evidence="14">ATCC 38088 / NRRL 8126</strain>
    </source>
</reference>
<dbReference type="CDD" id="cd03250">
    <property type="entry name" value="ABCC_MRP_domain1"/>
    <property type="match status" value="1"/>
</dbReference>
<dbReference type="HOGENOM" id="CLU_000604_27_5_1"/>
<feature type="region of interest" description="Disordered" evidence="9">
    <location>
        <begin position="1272"/>
        <end position="1298"/>
    </location>
</feature>
<dbReference type="Pfam" id="PF24357">
    <property type="entry name" value="TMD0_ABC"/>
    <property type="match status" value="1"/>
</dbReference>
<dbReference type="GO" id="GO:0140359">
    <property type="term" value="F:ABC-type transporter activity"/>
    <property type="evidence" value="ECO:0007669"/>
    <property type="project" value="InterPro"/>
</dbReference>
<dbReference type="SMART" id="SM00382">
    <property type="entry name" value="AAA"/>
    <property type="match status" value="2"/>
</dbReference>
<feature type="transmembrane region" description="Helical" evidence="10">
    <location>
        <begin position="493"/>
        <end position="514"/>
    </location>
</feature>
<evidence type="ECO:0000256" key="1">
    <source>
        <dbReference type="ARBA" id="ARBA00004141"/>
    </source>
</evidence>
<keyword evidence="7 10" id="KW-0472">Membrane</keyword>
<evidence type="ECO:0008006" key="15">
    <source>
        <dbReference type="Google" id="ProtNLM"/>
    </source>
</evidence>
<evidence type="ECO:0000259" key="11">
    <source>
        <dbReference type="PROSITE" id="PS50893"/>
    </source>
</evidence>
<comment type="subcellular location">
    <subcellularLocation>
        <location evidence="1">Membrane</location>
        <topology evidence="1">Multi-pass membrane protein</topology>
    </subcellularLocation>
</comment>
<feature type="region of interest" description="Disordered" evidence="9">
    <location>
        <begin position="831"/>
        <end position="869"/>
    </location>
</feature>
<dbReference type="InterPro" id="IPR027417">
    <property type="entry name" value="P-loop_NTPase"/>
</dbReference>
<feature type="transmembrane region" description="Helical" evidence="10">
    <location>
        <begin position="1031"/>
        <end position="1051"/>
    </location>
</feature>
<evidence type="ECO:0000256" key="8">
    <source>
        <dbReference type="ARBA" id="ARBA00059074"/>
    </source>
</evidence>
<dbReference type="InterPro" id="IPR044726">
    <property type="entry name" value="ABCC_6TM_D2"/>
</dbReference>
<evidence type="ECO:0000256" key="4">
    <source>
        <dbReference type="ARBA" id="ARBA00022741"/>
    </source>
</evidence>
<evidence type="ECO:0000313" key="14">
    <source>
        <dbReference type="Proteomes" id="UP000008181"/>
    </source>
</evidence>
<dbReference type="RefSeq" id="XP_003649360.1">
    <property type="nucleotide sequence ID" value="XM_003649312.1"/>
</dbReference>
<evidence type="ECO:0000256" key="5">
    <source>
        <dbReference type="ARBA" id="ARBA00022840"/>
    </source>
</evidence>
<dbReference type="PROSITE" id="PS00211">
    <property type="entry name" value="ABC_TRANSPORTER_1"/>
    <property type="match status" value="2"/>
</dbReference>
<dbReference type="InterPro" id="IPR003439">
    <property type="entry name" value="ABC_transporter-like_ATP-bd"/>
</dbReference>
<dbReference type="Pfam" id="PF00005">
    <property type="entry name" value="ABC_tran"/>
    <property type="match status" value="2"/>
</dbReference>
<name>G2QVP3_THETT</name>
<dbReference type="Pfam" id="PF00664">
    <property type="entry name" value="ABC_membrane"/>
    <property type="match status" value="1"/>
</dbReference>
<gene>
    <name evidence="13" type="ORF">THITE_2093920</name>
</gene>
<dbReference type="InterPro" id="IPR003593">
    <property type="entry name" value="AAA+_ATPase"/>
</dbReference>
<dbReference type="FunFam" id="1.20.1560.10:FF:000066">
    <property type="entry name" value="ABC multidrug transporter (Eurofung)"/>
    <property type="match status" value="1"/>
</dbReference>
<dbReference type="GO" id="GO:0016020">
    <property type="term" value="C:membrane"/>
    <property type="evidence" value="ECO:0007669"/>
    <property type="project" value="UniProtKB-SubCell"/>
</dbReference>
<evidence type="ECO:0000313" key="13">
    <source>
        <dbReference type="EMBL" id="AEO63024.1"/>
    </source>
</evidence>
<dbReference type="FunFam" id="1.20.1560.10:FF:000055">
    <property type="entry name" value="ABC multidrug transporter (Eurofung)"/>
    <property type="match status" value="1"/>
</dbReference>
<dbReference type="PANTHER" id="PTHR24223:SF345">
    <property type="entry name" value="ABC MULTIDRUG TRANSPORTER (EUROFUNG)"/>
    <property type="match status" value="1"/>
</dbReference>
<evidence type="ECO:0000256" key="3">
    <source>
        <dbReference type="ARBA" id="ARBA00022692"/>
    </source>
</evidence>
<dbReference type="Proteomes" id="UP000008181">
    <property type="component" value="Chromosome 1"/>
</dbReference>
<keyword evidence="14" id="KW-1185">Reference proteome</keyword>
<dbReference type="KEGG" id="ttt:THITE_2093920"/>
<dbReference type="CDD" id="cd18579">
    <property type="entry name" value="ABC_6TM_ABCC_D1"/>
    <property type="match status" value="1"/>
</dbReference>
<feature type="transmembrane region" description="Helical" evidence="10">
    <location>
        <begin position="63"/>
        <end position="85"/>
    </location>
</feature>